<dbReference type="AlphaFoldDB" id="A0A556RAB0"/>
<dbReference type="Pfam" id="PF00356">
    <property type="entry name" value="LacI"/>
    <property type="match status" value="1"/>
</dbReference>
<dbReference type="GO" id="GO:0003700">
    <property type="term" value="F:DNA-binding transcription factor activity"/>
    <property type="evidence" value="ECO:0007669"/>
    <property type="project" value="TreeGrafter"/>
</dbReference>
<evidence type="ECO:0000256" key="3">
    <source>
        <dbReference type="ARBA" id="ARBA00023163"/>
    </source>
</evidence>
<dbReference type="SMART" id="SM00354">
    <property type="entry name" value="HTH_LACI"/>
    <property type="match status" value="1"/>
</dbReference>
<reference evidence="6 7" key="1">
    <citation type="submission" date="2019-07" db="EMBL/GenBank/DDBJ databases">
        <title>Bifidobacterium asteroides genomes.</title>
        <authorList>
            <person name="Zheng H."/>
        </authorList>
    </citation>
    <scope>NUCLEOTIDE SEQUENCE [LARGE SCALE GENOMIC DNA]</scope>
    <source>
        <strain evidence="6 7">W8111</strain>
    </source>
</reference>
<dbReference type="Gene3D" id="1.10.260.40">
    <property type="entry name" value="lambda repressor-like DNA-binding domains"/>
    <property type="match status" value="1"/>
</dbReference>
<gene>
    <name evidence="6" type="ORF">FPK29_05610</name>
</gene>
<accession>A0A556RAB0</accession>
<dbReference type="InterPro" id="IPR028082">
    <property type="entry name" value="Peripla_BP_I"/>
</dbReference>
<evidence type="ECO:0000256" key="2">
    <source>
        <dbReference type="ARBA" id="ARBA00023125"/>
    </source>
</evidence>
<dbReference type="SUPFAM" id="SSF47413">
    <property type="entry name" value="lambda repressor-like DNA-binding domains"/>
    <property type="match status" value="1"/>
</dbReference>
<dbReference type="Pfam" id="PF13377">
    <property type="entry name" value="Peripla_BP_3"/>
    <property type="match status" value="1"/>
</dbReference>
<dbReference type="GO" id="GO:0000976">
    <property type="term" value="F:transcription cis-regulatory region binding"/>
    <property type="evidence" value="ECO:0007669"/>
    <property type="project" value="TreeGrafter"/>
</dbReference>
<evidence type="ECO:0000256" key="1">
    <source>
        <dbReference type="ARBA" id="ARBA00023015"/>
    </source>
</evidence>
<evidence type="ECO:0000313" key="7">
    <source>
        <dbReference type="Proteomes" id="UP000317536"/>
    </source>
</evidence>
<dbReference type="InterPro" id="IPR000843">
    <property type="entry name" value="HTH_LacI"/>
</dbReference>
<keyword evidence="1" id="KW-0805">Transcription regulation</keyword>
<dbReference type="PANTHER" id="PTHR30146">
    <property type="entry name" value="LACI-RELATED TRANSCRIPTIONAL REPRESSOR"/>
    <property type="match status" value="1"/>
</dbReference>
<feature type="domain" description="HTH lacI-type" evidence="5">
    <location>
        <begin position="21"/>
        <end position="76"/>
    </location>
</feature>
<evidence type="ECO:0000313" key="6">
    <source>
        <dbReference type="EMBL" id="TSJ85825.1"/>
    </source>
</evidence>
<dbReference type="CDD" id="cd06267">
    <property type="entry name" value="PBP1_LacI_sugar_binding-like"/>
    <property type="match status" value="1"/>
</dbReference>
<sequence length="351" mass="37988">MIDLSNRPPGRSDPVAKKRVVRSQDVADQAGVSRTTVSLVLNHRDASIPEKTRQKVIKAADDLGFVPSAAGRVLQRGRGTVVLCLTVDSEPSLKADEATNVLSRSLHDRGLTCLFSKTAGSTTPLKQLLEEITPSVVVPFFQLSNEDKDLLKRLHIPLVEFFRPSRKKYNGLPPVELFGDFQESVGAQQAGYLMGKGCERIAYVGTTTSSNSSICGSRLAGVRRGLAAGGRNLVLNANISLHDHGQSADALVNCLVENKCDGVCVYNDQLAALLISRVKDKGIEIPRGLRIIGVDNDPIAAYLQPSLTSIDYDNVVFAYIDAIVEASECGDNLGKTLNHTPRIWVVERQSA</sequence>
<dbReference type="CDD" id="cd01392">
    <property type="entry name" value="HTH_LacI"/>
    <property type="match status" value="1"/>
</dbReference>
<keyword evidence="3" id="KW-0804">Transcription</keyword>
<dbReference type="InterPro" id="IPR010982">
    <property type="entry name" value="Lambda_DNA-bd_dom_sf"/>
</dbReference>
<dbReference type="PANTHER" id="PTHR30146:SF109">
    <property type="entry name" value="HTH-TYPE TRANSCRIPTIONAL REGULATOR GALS"/>
    <property type="match status" value="1"/>
</dbReference>
<dbReference type="Gene3D" id="3.40.50.2300">
    <property type="match status" value="2"/>
</dbReference>
<evidence type="ECO:0000259" key="5">
    <source>
        <dbReference type="PROSITE" id="PS50932"/>
    </source>
</evidence>
<protein>
    <submittedName>
        <fullName evidence="6">LacI family transcriptional regulator</fullName>
    </submittedName>
</protein>
<proteinExistence type="predicted"/>
<evidence type="ECO:0000256" key="4">
    <source>
        <dbReference type="SAM" id="MobiDB-lite"/>
    </source>
</evidence>
<dbReference type="PROSITE" id="PS50932">
    <property type="entry name" value="HTH_LACI_2"/>
    <property type="match status" value="1"/>
</dbReference>
<feature type="region of interest" description="Disordered" evidence="4">
    <location>
        <begin position="1"/>
        <end position="26"/>
    </location>
</feature>
<name>A0A556RAB0_9BIFI</name>
<dbReference type="InterPro" id="IPR046335">
    <property type="entry name" value="LacI/GalR-like_sensor"/>
</dbReference>
<comment type="caution">
    <text evidence="6">The sequence shown here is derived from an EMBL/GenBank/DDBJ whole genome shotgun (WGS) entry which is preliminary data.</text>
</comment>
<organism evidence="6 7">
    <name type="scientific">Bifidobacterium asteroides</name>
    <dbReference type="NCBI Taxonomy" id="1684"/>
    <lineage>
        <taxon>Bacteria</taxon>
        <taxon>Bacillati</taxon>
        <taxon>Actinomycetota</taxon>
        <taxon>Actinomycetes</taxon>
        <taxon>Bifidobacteriales</taxon>
        <taxon>Bifidobacteriaceae</taxon>
        <taxon>Bifidobacterium</taxon>
    </lineage>
</organism>
<keyword evidence="2" id="KW-0238">DNA-binding</keyword>
<dbReference type="EMBL" id="VMHJ01000002">
    <property type="protein sequence ID" value="TSJ85825.1"/>
    <property type="molecule type" value="Genomic_DNA"/>
</dbReference>
<dbReference type="SUPFAM" id="SSF53822">
    <property type="entry name" value="Periplasmic binding protein-like I"/>
    <property type="match status" value="1"/>
</dbReference>
<dbReference type="Proteomes" id="UP000317536">
    <property type="component" value="Unassembled WGS sequence"/>
</dbReference>